<dbReference type="EMBL" id="CAJHIT010000001">
    <property type="protein sequence ID" value="CAD6499097.1"/>
    <property type="molecule type" value="Genomic_DNA"/>
</dbReference>
<feature type="signal peptide" evidence="1">
    <location>
        <begin position="1"/>
        <end position="19"/>
    </location>
</feature>
<protein>
    <submittedName>
        <fullName evidence="2">BgTH12-04749</fullName>
    </submittedName>
</protein>
<keyword evidence="1" id="KW-0732">Signal</keyword>
<name>A0A9W4CZC1_BLUGR</name>
<evidence type="ECO:0000313" key="3">
    <source>
        <dbReference type="Proteomes" id="UP000683417"/>
    </source>
</evidence>
<sequence>MMIALTVLSFLTLLPLHFAKPAPRKSFTEMFKCKLNFISMDQAQKAVQLGCSQMQVALPTSLFPASFIESELFDLTNIVLFTWPVFPFDNVLREDHGRNRVVFDSSCRLVGLIHIKPTGPERCLHLMEVEDLNIAHDFEVYNTRWTSLQLYGYKYDNEFYSKNSVEEFVNSNFKSFRGIKKKKEILDLYPSESTNLDSRYLACTILPEPGVIKLTRMKKIRRVVISSNKRIIGICRKKEIIWKPLAELRYLDDLYRANVVLKRKPEVGFAKLQSMNYNGIHLSVFMLRSHLIMACNALTKKKMGIDLDLRYPLRTNIEAIPDRPMLTWPLRIPENSFHDERDIRLVIDERCNLMGVTSQNPKSSFP</sequence>
<feature type="chain" id="PRO_5040912356" evidence="1">
    <location>
        <begin position="20"/>
        <end position="366"/>
    </location>
</feature>
<organism evidence="2 3">
    <name type="scientific">Blumeria graminis f. sp. triticale</name>
    <dbReference type="NCBI Taxonomy" id="1689686"/>
    <lineage>
        <taxon>Eukaryota</taxon>
        <taxon>Fungi</taxon>
        <taxon>Dikarya</taxon>
        <taxon>Ascomycota</taxon>
        <taxon>Pezizomycotina</taxon>
        <taxon>Leotiomycetes</taxon>
        <taxon>Erysiphales</taxon>
        <taxon>Erysiphaceae</taxon>
        <taxon>Blumeria</taxon>
    </lineage>
</organism>
<proteinExistence type="predicted"/>
<accession>A0A9W4CZC1</accession>
<dbReference type="AlphaFoldDB" id="A0A9W4CZC1"/>
<comment type="caution">
    <text evidence="2">The sequence shown here is derived from an EMBL/GenBank/DDBJ whole genome shotgun (WGS) entry which is preliminary data.</text>
</comment>
<gene>
    <name evidence="2" type="ORF">BGTH12_LOCUS455</name>
</gene>
<evidence type="ECO:0000256" key="1">
    <source>
        <dbReference type="SAM" id="SignalP"/>
    </source>
</evidence>
<reference evidence="2" key="1">
    <citation type="submission" date="2020-10" db="EMBL/GenBank/DDBJ databases">
        <authorList>
            <person name="Muller C M."/>
        </authorList>
    </citation>
    <scope>NUCLEOTIDE SEQUENCE</scope>
    <source>
        <strain evidence="2">THUN-12</strain>
    </source>
</reference>
<dbReference type="Proteomes" id="UP000683417">
    <property type="component" value="Unassembled WGS sequence"/>
</dbReference>
<evidence type="ECO:0000313" key="2">
    <source>
        <dbReference type="EMBL" id="CAD6499097.1"/>
    </source>
</evidence>